<gene>
    <name evidence="2" type="ORF">chiPu_0014461</name>
</gene>
<organism evidence="2 3">
    <name type="scientific">Chiloscyllium punctatum</name>
    <name type="common">Brownbanded bambooshark</name>
    <name type="synonym">Hemiscyllium punctatum</name>
    <dbReference type="NCBI Taxonomy" id="137246"/>
    <lineage>
        <taxon>Eukaryota</taxon>
        <taxon>Metazoa</taxon>
        <taxon>Chordata</taxon>
        <taxon>Craniata</taxon>
        <taxon>Vertebrata</taxon>
        <taxon>Chondrichthyes</taxon>
        <taxon>Elasmobranchii</taxon>
        <taxon>Galeomorphii</taxon>
        <taxon>Galeoidea</taxon>
        <taxon>Orectolobiformes</taxon>
        <taxon>Hemiscylliidae</taxon>
        <taxon>Chiloscyllium</taxon>
    </lineage>
</organism>
<dbReference type="Proteomes" id="UP000287033">
    <property type="component" value="Unassembled WGS sequence"/>
</dbReference>
<evidence type="ECO:0000313" key="2">
    <source>
        <dbReference type="EMBL" id="GCC35971.1"/>
    </source>
</evidence>
<accession>A0A401T030</accession>
<name>A0A401T030_CHIPU</name>
<evidence type="ECO:0000313" key="3">
    <source>
        <dbReference type="Proteomes" id="UP000287033"/>
    </source>
</evidence>
<keyword evidence="3" id="KW-1185">Reference proteome</keyword>
<dbReference type="EMBL" id="BEZZ01000767">
    <property type="protein sequence ID" value="GCC35971.1"/>
    <property type="molecule type" value="Genomic_DNA"/>
</dbReference>
<comment type="caution">
    <text evidence="2">The sequence shown here is derived from an EMBL/GenBank/DDBJ whole genome shotgun (WGS) entry which is preliminary data.</text>
</comment>
<sequence>MFGGMRPYSDIGRTCQYCACARRCLPVCALIPTGDGFVNTARAQIRRLVENNSGINAQARSSQVLWEPISERKRPRAQEAELETESTNSQPLPTYLSESPLCLKWTSMDRFYWRLVLLLVHIE</sequence>
<protein>
    <submittedName>
        <fullName evidence="2">Uncharacterized protein</fullName>
    </submittedName>
</protein>
<feature type="region of interest" description="Disordered" evidence="1">
    <location>
        <begin position="69"/>
        <end position="91"/>
    </location>
</feature>
<proteinExistence type="predicted"/>
<dbReference type="AlphaFoldDB" id="A0A401T030"/>
<feature type="compositionally biased region" description="Basic and acidic residues" evidence="1">
    <location>
        <begin position="69"/>
        <end position="79"/>
    </location>
</feature>
<evidence type="ECO:0000256" key="1">
    <source>
        <dbReference type="SAM" id="MobiDB-lite"/>
    </source>
</evidence>
<reference evidence="2 3" key="1">
    <citation type="journal article" date="2018" name="Nat. Ecol. Evol.">
        <title>Shark genomes provide insights into elasmobranch evolution and the origin of vertebrates.</title>
        <authorList>
            <person name="Hara Y"/>
            <person name="Yamaguchi K"/>
            <person name="Onimaru K"/>
            <person name="Kadota M"/>
            <person name="Koyanagi M"/>
            <person name="Keeley SD"/>
            <person name="Tatsumi K"/>
            <person name="Tanaka K"/>
            <person name="Motone F"/>
            <person name="Kageyama Y"/>
            <person name="Nozu R"/>
            <person name="Adachi N"/>
            <person name="Nishimura O"/>
            <person name="Nakagawa R"/>
            <person name="Tanegashima C"/>
            <person name="Kiyatake I"/>
            <person name="Matsumoto R"/>
            <person name="Murakumo K"/>
            <person name="Nishida K"/>
            <person name="Terakita A"/>
            <person name="Kuratani S"/>
            <person name="Sato K"/>
            <person name="Hyodo S Kuraku.S."/>
        </authorList>
    </citation>
    <scope>NUCLEOTIDE SEQUENCE [LARGE SCALE GENOMIC DNA]</scope>
</reference>